<evidence type="ECO:0000313" key="2">
    <source>
        <dbReference type="EMBL" id="ACA58713.1"/>
    </source>
</evidence>
<dbReference type="InterPro" id="IPR015867">
    <property type="entry name" value="N-reg_PII/ATP_PRibTrfase_C"/>
</dbReference>
<dbReference type="InterPro" id="IPR011322">
    <property type="entry name" value="N-reg_PII-like_a/b"/>
</dbReference>
<accession>B1I0Z0</accession>
<dbReference type="PROSITE" id="PS51343">
    <property type="entry name" value="PII_GLNB_DOM"/>
    <property type="match status" value="1"/>
</dbReference>
<evidence type="ECO:0000256" key="1">
    <source>
        <dbReference type="RuleBase" id="RU003936"/>
    </source>
</evidence>
<dbReference type="KEGG" id="dau:Daud_0145"/>
<comment type="similarity">
    <text evidence="1">Belongs to the P(II) protein family.</text>
</comment>
<dbReference type="PROSITE" id="PS00638">
    <property type="entry name" value="PII_GLNB_CTER"/>
    <property type="match status" value="1"/>
</dbReference>
<dbReference type="STRING" id="477974.Daud_0145"/>
<dbReference type="HOGENOM" id="CLU_082268_0_1_9"/>
<dbReference type="GO" id="GO:0005524">
    <property type="term" value="F:ATP binding"/>
    <property type="evidence" value="ECO:0007669"/>
    <property type="project" value="TreeGrafter"/>
</dbReference>
<dbReference type="AlphaFoldDB" id="B1I0Z0"/>
<dbReference type="PANTHER" id="PTHR30115">
    <property type="entry name" value="NITROGEN REGULATORY PROTEIN P-II"/>
    <property type="match status" value="1"/>
</dbReference>
<dbReference type="PANTHER" id="PTHR30115:SF11">
    <property type="entry name" value="NITROGEN REGULATORY PROTEIN P-II HOMOLOG"/>
    <property type="match status" value="1"/>
</dbReference>
<dbReference type="Gene3D" id="3.30.70.120">
    <property type="match status" value="1"/>
</dbReference>
<gene>
    <name evidence="2" type="ordered locus">Daud_0145</name>
</gene>
<reference evidence="2 3" key="2">
    <citation type="journal article" date="2008" name="Science">
        <title>Environmental genomics reveals a single-species ecosystem deep within Earth.</title>
        <authorList>
            <person name="Chivian D."/>
            <person name="Brodie E.L."/>
            <person name="Alm E.J."/>
            <person name="Culley D.E."/>
            <person name="Dehal P.S."/>
            <person name="Desantis T.Z."/>
            <person name="Gihring T.M."/>
            <person name="Lapidus A."/>
            <person name="Lin L.H."/>
            <person name="Lowry S.R."/>
            <person name="Moser D.P."/>
            <person name="Richardson P.M."/>
            <person name="Southam G."/>
            <person name="Wanger G."/>
            <person name="Pratt L.M."/>
            <person name="Andersen G.L."/>
            <person name="Hazen T.C."/>
            <person name="Brockman F.J."/>
            <person name="Arkin A.P."/>
            <person name="Onstott T.C."/>
        </authorList>
    </citation>
    <scope>NUCLEOTIDE SEQUENCE [LARGE SCALE GENOMIC DNA]</scope>
    <source>
        <strain evidence="2 3">MP104C</strain>
    </source>
</reference>
<dbReference type="GO" id="GO:0006808">
    <property type="term" value="P:regulation of nitrogen utilization"/>
    <property type="evidence" value="ECO:0007669"/>
    <property type="project" value="InterPro"/>
</dbReference>
<organism evidence="2 3">
    <name type="scientific">Desulforudis audaxviator (strain MP104C)</name>
    <dbReference type="NCBI Taxonomy" id="477974"/>
    <lineage>
        <taxon>Bacteria</taxon>
        <taxon>Bacillati</taxon>
        <taxon>Bacillota</taxon>
        <taxon>Clostridia</taxon>
        <taxon>Thermoanaerobacterales</taxon>
        <taxon>Candidatus Desulforudaceae</taxon>
        <taxon>Candidatus Desulforudis</taxon>
    </lineage>
</organism>
<dbReference type="GO" id="GO:0005829">
    <property type="term" value="C:cytosol"/>
    <property type="evidence" value="ECO:0007669"/>
    <property type="project" value="TreeGrafter"/>
</dbReference>
<proteinExistence type="inferred from homology"/>
<name>B1I0Z0_DESAP</name>
<dbReference type="SMART" id="SM00938">
    <property type="entry name" value="P-II"/>
    <property type="match status" value="1"/>
</dbReference>
<dbReference type="InterPro" id="IPR017918">
    <property type="entry name" value="N-reg_PII_CS"/>
</dbReference>
<dbReference type="Proteomes" id="UP000008544">
    <property type="component" value="Chromosome"/>
</dbReference>
<dbReference type="RefSeq" id="WP_012301307.1">
    <property type="nucleotide sequence ID" value="NC_010424.1"/>
</dbReference>
<reference evidence="3" key="1">
    <citation type="submission" date="2007-10" db="EMBL/GenBank/DDBJ databases">
        <title>Complete sequence of chromosome of Desulforudis audaxviator MP104C.</title>
        <authorList>
            <person name="Copeland A."/>
            <person name="Lucas S."/>
            <person name="Lapidus A."/>
            <person name="Barry K."/>
            <person name="Glavina del Rio T."/>
            <person name="Dalin E."/>
            <person name="Tice H."/>
            <person name="Bruce D."/>
            <person name="Pitluck S."/>
            <person name="Lowry S.R."/>
            <person name="Larimer F."/>
            <person name="Land M.L."/>
            <person name="Hauser L."/>
            <person name="Kyrpides N."/>
            <person name="Ivanova N.N."/>
            <person name="Richardson P."/>
        </authorList>
    </citation>
    <scope>NUCLEOTIDE SEQUENCE [LARGE SCALE GENOMIC DNA]</scope>
    <source>
        <strain evidence="3">MP104C</strain>
    </source>
</reference>
<dbReference type="GO" id="GO:0030234">
    <property type="term" value="F:enzyme regulator activity"/>
    <property type="evidence" value="ECO:0007669"/>
    <property type="project" value="InterPro"/>
</dbReference>
<evidence type="ECO:0000313" key="3">
    <source>
        <dbReference type="Proteomes" id="UP000008544"/>
    </source>
</evidence>
<dbReference type="OrthoDB" id="9802729at2"/>
<dbReference type="eggNOG" id="COG0347">
    <property type="taxonomic scope" value="Bacteria"/>
</dbReference>
<protein>
    <submittedName>
        <fullName evidence="2">Nitrogen regulatory protein P-II</fullName>
    </submittedName>
</protein>
<dbReference type="Pfam" id="PF00543">
    <property type="entry name" value="P-II"/>
    <property type="match status" value="1"/>
</dbReference>
<sequence>MKEIIAVIRPNKMQATKDELARIGFPSLTAAKVFGRGKQRGLAAEVAFELPAKLSAQGGMRWIPKRMISLVVPSGDVPKVVAALIRVNQTGEIGDGRIFISPVEAAVRLRTGERGDQALV</sequence>
<dbReference type="SUPFAM" id="SSF54913">
    <property type="entry name" value="GlnB-like"/>
    <property type="match status" value="1"/>
</dbReference>
<dbReference type="EMBL" id="CP000860">
    <property type="protein sequence ID" value="ACA58713.1"/>
    <property type="molecule type" value="Genomic_DNA"/>
</dbReference>
<keyword evidence="3" id="KW-1185">Reference proteome</keyword>
<dbReference type="PRINTS" id="PR00340">
    <property type="entry name" value="PIIGLNB"/>
</dbReference>
<dbReference type="InterPro" id="IPR002187">
    <property type="entry name" value="N-reg_PII"/>
</dbReference>